<evidence type="ECO:0000313" key="10">
    <source>
        <dbReference type="EMBL" id="KYC51113.1"/>
    </source>
</evidence>
<dbReference type="GO" id="GO:0005506">
    <property type="term" value="F:iron ion binding"/>
    <property type="evidence" value="ECO:0007669"/>
    <property type="project" value="InterPro"/>
</dbReference>
<protein>
    <recommendedName>
        <fullName evidence="7">Rubredoxin</fullName>
    </recommendedName>
</protein>
<dbReference type="Gene3D" id="2.20.28.10">
    <property type="match status" value="1"/>
</dbReference>
<evidence type="ECO:0000256" key="8">
    <source>
        <dbReference type="PIRSR" id="PIRSR000071-1"/>
    </source>
</evidence>
<comment type="cofactor">
    <cofactor evidence="7 8">
        <name>Fe(3+)</name>
        <dbReference type="ChEBI" id="CHEBI:29034"/>
    </cofactor>
    <text evidence="7 8">Binds 1 Fe(3+) ion per subunit.</text>
</comment>
<dbReference type="Proteomes" id="UP000075398">
    <property type="component" value="Unassembled WGS sequence"/>
</dbReference>
<comment type="similarity">
    <text evidence="2 7">Belongs to the rubredoxin family.</text>
</comment>
<comment type="function">
    <text evidence="1 7">Rubredoxin is a small nonheme, iron protein lacking acid-labile sulfide. Its single Fe, chelated to 4 Cys, functions as an electron acceptor and may also stabilize the conformation of the molecule.</text>
</comment>
<dbReference type="STRING" id="1705564.APG08_00609"/>
<dbReference type="PRINTS" id="PR00163">
    <property type="entry name" value="RUBREDOXIN"/>
</dbReference>
<evidence type="ECO:0000256" key="4">
    <source>
        <dbReference type="ARBA" id="ARBA00022723"/>
    </source>
</evidence>
<evidence type="ECO:0000256" key="6">
    <source>
        <dbReference type="ARBA" id="ARBA00023004"/>
    </source>
</evidence>
<evidence type="ECO:0000256" key="5">
    <source>
        <dbReference type="ARBA" id="ARBA00022982"/>
    </source>
</evidence>
<accession>A0A150J1K2</accession>
<dbReference type="InterPro" id="IPR024935">
    <property type="entry name" value="Rubredoxin_dom"/>
</dbReference>
<dbReference type="CDD" id="cd00730">
    <property type="entry name" value="rubredoxin"/>
    <property type="match status" value="1"/>
</dbReference>
<dbReference type="FunFam" id="2.20.28.10:FF:000001">
    <property type="entry name" value="Rubredoxin"/>
    <property type="match status" value="1"/>
</dbReference>
<sequence>MNKYVCSVCGYVYNPAEGDPDGDIPPGTPFEKLPDDWTCPVCGASKNQFEKQED</sequence>
<dbReference type="EMBL" id="LNGC01000063">
    <property type="protein sequence ID" value="KYC51113.1"/>
    <property type="molecule type" value="Genomic_DNA"/>
</dbReference>
<dbReference type="NCBIfam" id="NF045768">
    <property type="entry name" value="RubredRD"/>
    <property type="match status" value="1"/>
</dbReference>
<dbReference type="PANTHER" id="PTHR47627">
    <property type="entry name" value="RUBREDOXIN"/>
    <property type="match status" value="1"/>
</dbReference>
<evidence type="ECO:0000259" key="9">
    <source>
        <dbReference type="PROSITE" id="PS50903"/>
    </source>
</evidence>
<dbReference type="Pfam" id="PF00301">
    <property type="entry name" value="Rubredoxin"/>
    <property type="match status" value="1"/>
</dbReference>
<dbReference type="SUPFAM" id="SSF57802">
    <property type="entry name" value="Rubredoxin-like"/>
    <property type="match status" value="1"/>
</dbReference>
<feature type="binding site" evidence="8">
    <location>
        <position position="6"/>
    </location>
    <ligand>
        <name>Fe cation</name>
        <dbReference type="ChEBI" id="CHEBI:24875"/>
    </ligand>
</feature>
<keyword evidence="5 7" id="KW-0249">Electron transport</keyword>
<evidence type="ECO:0000256" key="3">
    <source>
        <dbReference type="ARBA" id="ARBA00022448"/>
    </source>
</evidence>
<reference evidence="10 11" key="1">
    <citation type="journal article" date="2016" name="ISME J.">
        <title>Chasing the elusive Euryarchaeota class WSA2: genomes reveal a uniquely fastidious methyl-reducing methanogen.</title>
        <authorList>
            <person name="Nobu M.K."/>
            <person name="Narihiro T."/>
            <person name="Kuroda K."/>
            <person name="Mei R."/>
            <person name="Liu W.T."/>
        </authorList>
    </citation>
    <scope>NUCLEOTIDE SEQUENCE [LARGE SCALE GENOMIC DNA]</scope>
    <source>
        <strain evidence="10">U1lsi0528_Bin055</strain>
    </source>
</reference>
<dbReference type="InterPro" id="IPR018527">
    <property type="entry name" value="Rubredoxin_Fe_BS"/>
</dbReference>
<dbReference type="GO" id="GO:0043448">
    <property type="term" value="P:alkane catabolic process"/>
    <property type="evidence" value="ECO:0007669"/>
    <property type="project" value="TreeGrafter"/>
</dbReference>
<evidence type="ECO:0000256" key="7">
    <source>
        <dbReference type="PIRNR" id="PIRNR000071"/>
    </source>
</evidence>
<comment type="caution">
    <text evidence="10">The sequence shown here is derived from an EMBL/GenBank/DDBJ whole genome shotgun (WGS) entry which is preliminary data.</text>
</comment>
<dbReference type="PIRSF" id="PIRSF000071">
    <property type="entry name" value="Rubredoxin"/>
    <property type="match status" value="1"/>
</dbReference>
<dbReference type="GO" id="GO:0009055">
    <property type="term" value="F:electron transfer activity"/>
    <property type="evidence" value="ECO:0007669"/>
    <property type="project" value="InterPro"/>
</dbReference>
<dbReference type="PROSITE" id="PS50903">
    <property type="entry name" value="RUBREDOXIN_LIKE"/>
    <property type="match status" value="1"/>
</dbReference>
<dbReference type="PATRIC" id="fig|1705409.3.peg.1419"/>
<proteinExistence type="inferred from homology"/>
<organism evidence="10 11">
    <name type="scientific">Candidatus Methanofastidiosum methylothiophilum</name>
    <dbReference type="NCBI Taxonomy" id="1705564"/>
    <lineage>
        <taxon>Archaea</taxon>
        <taxon>Methanobacteriati</taxon>
        <taxon>Methanobacteriota</taxon>
        <taxon>Stenosarchaea group</taxon>
        <taxon>Candidatus Methanofastidiosia</taxon>
        <taxon>Candidatus Methanofastidiosales</taxon>
        <taxon>Candidatus Methanofastidiosaceae</taxon>
        <taxon>Candidatus Methanofastidiosum</taxon>
    </lineage>
</organism>
<gene>
    <name evidence="10" type="primary">rub</name>
    <name evidence="10" type="ORF">AMQ22_01362</name>
</gene>
<feature type="domain" description="Rubredoxin-like" evidence="9">
    <location>
        <begin position="1"/>
        <end position="52"/>
    </location>
</feature>
<keyword evidence="4 7" id="KW-0479">Metal-binding</keyword>
<dbReference type="InterPro" id="IPR024934">
    <property type="entry name" value="Rubredoxin-like_dom"/>
</dbReference>
<dbReference type="InterPro" id="IPR050526">
    <property type="entry name" value="Rubredoxin_ET"/>
</dbReference>
<dbReference type="PROSITE" id="PS00202">
    <property type="entry name" value="RUBREDOXIN"/>
    <property type="match status" value="1"/>
</dbReference>
<dbReference type="PANTHER" id="PTHR47627:SF1">
    <property type="entry name" value="RUBREDOXIN-1-RELATED"/>
    <property type="match status" value="1"/>
</dbReference>
<evidence type="ECO:0000256" key="1">
    <source>
        <dbReference type="ARBA" id="ARBA00002360"/>
    </source>
</evidence>
<feature type="binding site" evidence="8">
    <location>
        <position position="42"/>
    </location>
    <ligand>
        <name>Fe cation</name>
        <dbReference type="ChEBI" id="CHEBI:24875"/>
    </ligand>
</feature>
<keyword evidence="6 7" id="KW-0408">Iron</keyword>
<dbReference type="AlphaFoldDB" id="A0A150J1K2"/>
<dbReference type="InterPro" id="IPR024922">
    <property type="entry name" value="Rubredoxin"/>
</dbReference>
<feature type="binding site" evidence="8">
    <location>
        <position position="9"/>
    </location>
    <ligand>
        <name>Fe cation</name>
        <dbReference type="ChEBI" id="CHEBI:24875"/>
    </ligand>
</feature>
<evidence type="ECO:0000313" key="11">
    <source>
        <dbReference type="Proteomes" id="UP000075398"/>
    </source>
</evidence>
<name>A0A150J1K2_9EURY</name>
<evidence type="ECO:0000256" key="2">
    <source>
        <dbReference type="ARBA" id="ARBA00005337"/>
    </source>
</evidence>
<keyword evidence="3 7" id="KW-0813">Transport</keyword>
<feature type="binding site" evidence="8">
    <location>
        <position position="39"/>
    </location>
    <ligand>
        <name>Fe cation</name>
        <dbReference type="ChEBI" id="CHEBI:24875"/>
    </ligand>
</feature>